<name>A0A1Q9GF08_9GAMM</name>
<dbReference type="PANTHER" id="PTHR35007:SF1">
    <property type="entry name" value="PILUS ASSEMBLY PROTEIN"/>
    <property type="match status" value="1"/>
</dbReference>
<evidence type="ECO:0000256" key="3">
    <source>
        <dbReference type="ARBA" id="ARBA00022692"/>
    </source>
</evidence>
<dbReference type="Pfam" id="PF00482">
    <property type="entry name" value="T2SSF"/>
    <property type="match status" value="1"/>
</dbReference>
<dbReference type="Gene3D" id="1.20.81.30">
    <property type="entry name" value="Type II secretion system (T2SS), domain F"/>
    <property type="match status" value="1"/>
</dbReference>
<feature type="transmembrane region" description="Helical" evidence="6">
    <location>
        <begin position="82"/>
        <end position="102"/>
    </location>
</feature>
<dbReference type="InterPro" id="IPR042094">
    <property type="entry name" value="T2SS_GspF_sf"/>
</dbReference>
<evidence type="ECO:0000256" key="5">
    <source>
        <dbReference type="ARBA" id="ARBA00023136"/>
    </source>
</evidence>
<organism evidence="8 9">
    <name type="scientific">Photobacterium proteolyticum</name>
    <dbReference type="NCBI Taxonomy" id="1903952"/>
    <lineage>
        <taxon>Bacteria</taxon>
        <taxon>Pseudomonadati</taxon>
        <taxon>Pseudomonadota</taxon>
        <taxon>Gammaproteobacteria</taxon>
        <taxon>Vibrionales</taxon>
        <taxon>Vibrionaceae</taxon>
        <taxon>Photobacterium</taxon>
    </lineage>
</organism>
<feature type="transmembrane region" description="Helical" evidence="6">
    <location>
        <begin position="108"/>
        <end position="126"/>
    </location>
</feature>
<evidence type="ECO:0000256" key="6">
    <source>
        <dbReference type="SAM" id="Phobius"/>
    </source>
</evidence>
<dbReference type="PANTHER" id="PTHR35007">
    <property type="entry name" value="INTEGRAL MEMBRANE PROTEIN-RELATED"/>
    <property type="match status" value="1"/>
</dbReference>
<keyword evidence="5 6" id="KW-0472">Membrane</keyword>
<evidence type="ECO:0000259" key="7">
    <source>
        <dbReference type="Pfam" id="PF00482"/>
    </source>
</evidence>
<dbReference type="GO" id="GO:0005886">
    <property type="term" value="C:plasma membrane"/>
    <property type="evidence" value="ECO:0007669"/>
    <property type="project" value="UniProtKB-SubCell"/>
</dbReference>
<feature type="transmembrane region" description="Helical" evidence="6">
    <location>
        <begin position="250"/>
        <end position="267"/>
    </location>
</feature>
<feature type="transmembrane region" description="Helical" evidence="6">
    <location>
        <begin position="6"/>
        <end position="25"/>
    </location>
</feature>
<reference evidence="8 9" key="1">
    <citation type="submission" date="2016-09" db="EMBL/GenBank/DDBJ databases">
        <title>Photobacterium proteolyticum sp. nov. a protease producing bacterium isolated from ocean sediments of Laizhou Bay.</title>
        <authorList>
            <person name="Li Y."/>
        </authorList>
    </citation>
    <scope>NUCLEOTIDE SEQUENCE [LARGE SCALE GENOMIC DNA]</scope>
    <source>
        <strain evidence="8 9">13-12</strain>
    </source>
</reference>
<dbReference type="OrthoDB" id="5611741at2"/>
<evidence type="ECO:0000256" key="2">
    <source>
        <dbReference type="ARBA" id="ARBA00022475"/>
    </source>
</evidence>
<dbReference type="RefSeq" id="WP_075766990.1">
    <property type="nucleotide sequence ID" value="NZ_MJIL01000090.1"/>
</dbReference>
<keyword evidence="9" id="KW-1185">Reference proteome</keyword>
<gene>
    <name evidence="8" type="ORF">BIT28_07285</name>
</gene>
<dbReference type="InterPro" id="IPR018076">
    <property type="entry name" value="T2SS_GspF_dom"/>
</dbReference>
<evidence type="ECO:0000313" key="8">
    <source>
        <dbReference type="EMBL" id="OLQ72973.1"/>
    </source>
</evidence>
<protein>
    <recommendedName>
        <fullName evidence="7">Type II secretion system protein GspF domain-containing protein</fullName>
    </recommendedName>
</protein>
<dbReference type="Proteomes" id="UP000186905">
    <property type="component" value="Unassembled WGS sequence"/>
</dbReference>
<accession>A0A1Q9GF08</accession>
<feature type="domain" description="Type II secretion system protein GspF" evidence="7">
    <location>
        <begin position="143"/>
        <end position="267"/>
    </location>
</feature>
<sequence length="309" mass="34346">MQSLILMLILAAVFSLSSLKALQLLRSRRQVKRRLELVTVNAAQSREKKALFDWEQGTGPLLTRWYRVQSRIDALFGRKGKLWLLLGLVTLALAVWFAGTFLPLVVRAVSTAGAVVVAALASYWVMRIRQRKEFEEAFPQVLGQISRAVAAGISVPQAIAQVADYQKGMLGHEFVLIRDQLEIGISLKQALREASYRLPYSGFHFFVVALVLNEENGGQLREVLHGLSRTLHDNVAIKMKIKSLTAEPRMTAMILASLPVLLISIMFFKNPTAFLNLTNTDTGQFVLAYVVGSMALGLGIIHMLTKVRS</sequence>
<proteinExistence type="predicted"/>
<evidence type="ECO:0000256" key="4">
    <source>
        <dbReference type="ARBA" id="ARBA00022989"/>
    </source>
</evidence>
<dbReference type="AlphaFoldDB" id="A0A1Q9GF08"/>
<comment type="subcellular location">
    <subcellularLocation>
        <location evidence="1">Cell membrane</location>
        <topology evidence="1">Multi-pass membrane protein</topology>
    </subcellularLocation>
</comment>
<evidence type="ECO:0000313" key="9">
    <source>
        <dbReference type="Proteomes" id="UP000186905"/>
    </source>
</evidence>
<dbReference type="STRING" id="1903952.BIT28_07285"/>
<keyword evidence="3 6" id="KW-0812">Transmembrane</keyword>
<comment type="caution">
    <text evidence="8">The sequence shown here is derived from an EMBL/GenBank/DDBJ whole genome shotgun (WGS) entry which is preliminary data.</text>
</comment>
<dbReference type="EMBL" id="MJIL01000090">
    <property type="protein sequence ID" value="OLQ72973.1"/>
    <property type="molecule type" value="Genomic_DNA"/>
</dbReference>
<keyword evidence="4 6" id="KW-1133">Transmembrane helix</keyword>
<evidence type="ECO:0000256" key="1">
    <source>
        <dbReference type="ARBA" id="ARBA00004651"/>
    </source>
</evidence>
<feature type="transmembrane region" description="Helical" evidence="6">
    <location>
        <begin position="287"/>
        <end position="305"/>
    </location>
</feature>
<keyword evidence="2" id="KW-1003">Cell membrane</keyword>